<keyword evidence="1" id="KW-0813">Transport</keyword>
<evidence type="ECO:0000313" key="5">
    <source>
        <dbReference type="Proteomes" id="UP000249056"/>
    </source>
</evidence>
<dbReference type="InterPro" id="IPR003439">
    <property type="entry name" value="ABC_transporter-like_ATP-bd"/>
</dbReference>
<reference evidence="4 5" key="1">
    <citation type="submission" date="2018-06" db="EMBL/GenBank/DDBJ databases">
        <title>Genome Sequence of the Brown Rot Fungal Pathogen Monilinia fructigena.</title>
        <authorList>
            <person name="Landi L."/>
            <person name="De Miccolis Angelini R.M."/>
            <person name="Pollastro S."/>
            <person name="Abate D."/>
            <person name="Faretra F."/>
            <person name="Romanazzi G."/>
        </authorList>
    </citation>
    <scope>NUCLEOTIDE SEQUENCE [LARGE SCALE GENOMIC DNA]</scope>
    <source>
        <strain evidence="4 5">Mfrg269</strain>
    </source>
</reference>
<proteinExistence type="predicted"/>
<feature type="region of interest" description="Disordered" evidence="2">
    <location>
        <begin position="1"/>
        <end position="51"/>
    </location>
</feature>
<dbReference type="EMBL" id="QKRW01000004">
    <property type="protein sequence ID" value="RAL67265.1"/>
    <property type="molecule type" value="Genomic_DNA"/>
</dbReference>
<evidence type="ECO:0000256" key="1">
    <source>
        <dbReference type="ARBA" id="ARBA00022448"/>
    </source>
</evidence>
<dbReference type="PROSITE" id="PS00211">
    <property type="entry name" value="ABC_TRANSPORTER_1"/>
    <property type="match status" value="1"/>
</dbReference>
<feature type="domain" description="ABC transporter" evidence="3">
    <location>
        <begin position="136"/>
        <end position="296"/>
    </location>
</feature>
<gene>
    <name evidence="4" type="ORF">DID88_008029</name>
</gene>
<feature type="compositionally biased region" description="Basic and acidic residues" evidence="2">
    <location>
        <begin position="24"/>
        <end position="34"/>
    </location>
</feature>
<dbReference type="PANTHER" id="PTHR19241">
    <property type="entry name" value="ATP-BINDING CASSETTE TRANSPORTER"/>
    <property type="match status" value="1"/>
</dbReference>
<evidence type="ECO:0000259" key="3">
    <source>
        <dbReference type="Pfam" id="PF00005"/>
    </source>
</evidence>
<evidence type="ECO:0000313" key="4">
    <source>
        <dbReference type="EMBL" id="RAL67265.1"/>
    </source>
</evidence>
<dbReference type="GO" id="GO:0005524">
    <property type="term" value="F:ATP binding"/>
    <property type="evidence" value="ECO:0007669"/>
    <property type="project" value="InterPro"/>
</dbReference>
<dbReference type="InterPro" id="IPR027417">
    <property type="entry name" value="P-loop_NTPase"/>
</dbReference>
<dbReference type="OrthoDB" id="245989at2759"/>
<name>A0A395J420_9HELO</name>
<dbReference type="InterPro" id="IPR017871">
    <property type="entry name" value="ABC_transporter-like_CS"/>
</dbReference>
<sequence>MDNSGYQRLKEPPITPPSRVHTAYPREKHQKVECAPKPGDPFQDPSLPRPSFAEQRFELPSTLLSPLKVPEPSDRFKNPFLNLIPDSPLNPRSNSFSPEEWISNLVAKNVGNIVFEIGAFARWLVGSGKQKVQILKGFDCLIEHGEMLLLLGRPGSGVSTLLKTISGDTHGLFIDPDSTINYQGVSMAEMHTRFRGEAIYLADSDAHFPNLTVGETLIFAAKARAPPDFTFPGVTRQVYAEHMKDVTMTTLGLSHVEKMPVGSDYVKGISAGERKRVSIAEVVLSGCTLQCWDGSTRGLDTAYALDFCKMIRHSNHSRKNNSMRLIIQAPQIAYDLFDKVTVYCLPLSPKR</sequence>
<dbReference type="AlphaFoldDB" id="A0A395J420"/>
<evidence type="ECO:0000256" key="2">
    <source>
        <dbReference type="SAM" id="MobiDB-lite"/>
    </source>
</evidence>
<organism evidence="4 5">
    <name type="scientific">Monilinia fructigena</name>
    <dbReference type="NCBI Taxonomy" id="38457"/>
    <lineage>
        <taxon>Eukaryota</taxon>
        <taxon>Fungi</taxon>
        <taxon>Dikarya</taxon>
        <taxon>Ascomycota</taxon>
        <taxon>Pezizomycotina</taxon>
        <taxon>Leotiomycetes</taxon>
        <taxon>Helotiales</taxon>
        <taxon>Sclerotiniaceae</taxon>
        <taxon>Monilinia</taxon>
    </lineage>
</organism>
<dbReference type="Pfam" id="PF00005">
    <property type="entry name" value="ABC_tran"/>
    <property type="match status" value="1"/>
</dbReference>
<accession>A0A395J420</accession>
<protein>
    <recommendedName>
        <fullName evidence="3">ABC transporter domain-containing protein</fullName>
    </recommendedName>
</protein>
<keyword evidence="5" id="KW-1185">Reference proteome</keyword>
<comment type="caution">
    <text evidence="4">The sequence shown here is derived from an EMBL/GenBank/DDBJ whole genome shotgun (WGS) entry which is preliminary data.</text>
</comment>
<dbReference type="SUPFAM" id="SSF52540">
    <property type="entry name" value="P-loop containing nucleoside triphosphate hydrolases"/>
    <property type="match status" value="1"/>
</dbReference>
<dbReference type="Proteomes" id="UP000249056">
    <property type="component" value="Unassembled WGS sequence"/>
</dbReference>
<dbReference type="Gene3D" id="3.40.50.300">
    <property type="entry name" value="P-loop containing nucleotide triphosphate hydrolases"/>
    <property type="match status" value="1"/>
</dbReference>
<dbReference type="GO" id="GO:0016887">
    <property type="term" value="F:ATP hydrolysis activity"/>
    <property type="evidence" value="ECO:0007669"/>
    <property type="project" value="InterPro"/>
</dbReference>